<dbReference type="AlphaFoldDB" id="A0A2G4SUR3"/>
<gene>
    <name evidence="1" type="ORF">RHIMIDRAFT_140448</name>
</gene>
<sequence>MRRIEKGHQEKDDDQVQELVELFRTGGSIKDYSALVEWELCKVIHTKSVCVCVCVCIY</sequence>
<protein>
    <submittedName>
        <fullName evidence="1">Uncharacterized protein</fullName>
    </submittedName>
</protein>
<dbReference type="GeneID" id="35436676"/>
<evidence type="ECO:0000313" key="2">
    <source>
        <dbReference type="Proteomes" id="UP000242254"/>
    </source>
</evidence>
<dbReference type="Proteomes" id="UP000242254">
    <property type="component" value="Unassembled WGS sequence"/>
</dbReference>
<name>A0A2G4SUR3_RHIZD</name>
<accession>A0A2G4SUR3</accession>
<evidence type="ECO:0000313" key="1">
    <source>
        <dbReference type="EMBL" id="PHZ12126.1"/>
    </source>
</evidence>
<reference evidence="1 2" key="1">
    <citation type="journal article" date="2016" name="Proc. Natl. Acad. Sci. U.S.A.">
        <title>Lipid metabolic changes in an early divergent fungus govern the establishment of a mutualistic symbiosis with endobacteria.</title>
        <authorList>
            <person name="Lastovetsky O.A."/>
            <person name="Gaspar M.L."/>
            <person name="Mondo S.J."/>
            <person name="LaButti K.M."/>
            <person name="Sandor L."/>
            <person name="Grigoriev I.V."/>
            <person name="Henry S.A."/>
            <person name="Pawlowska T.E."/>
        </authorList>
    </citation>
    <scope>NUCLEOTIDE SEQUENCE [LARGE SCALE GENOMIC DNA]</scope>
    <source>
        <strain evidence="1 2">ATCC 52813</strain>
    </source>
</reference>
<keyword evidence="2" id="KW-1185">Reference proteome</keyword>
<proteinExistence type="predicted"/>
<organism evidence="1 2">
    <name type="scientific">Rhizopus microsporus ATCC 52813</name>
    <dbReference type="NCBI Taxonomy" id="1340429"/>
    <lineage>
        <taxon>Eukaryota</taxon>
        <taxon>Fungi</taxon>
        <taxon>Fungi incertae sedis</taxon>
        <taxon>Mucoromycota</taxon>
        <taxon>Mucoromycotina</taxon>
        <taxon>Mucoromycetes</taxon>
        <taxon>Mucorales</taxon>
        <taxon>Mucorineae</taxon>
        <taxon>Rhizopodaceae</taxon>
        <taxon>Rhizopus</taxon>
    </lineage>
</organism>
<dbReference type="RefSeq" id="XP_023465834.1">
    <property type="nucleotide sequence ID" value="XM_023605686.1"/>
</dbReference>
<dbReference type="EMBL" id="KZ303850">
    <property type="protein sequence ID" value="PHZ12126.1"/>
    <property type="molecule type" value="Genomic_DNA"/>
</dbReference>